<sequence length="83" mass="9097">MSISADGPVVSAHPPPGNDNACRALYARALDPEGLFTLHRVGDKIRAELRRLSEPDTERQNLDELRQGVAAWAEEESDRSSPS</sequence>
<gene>
    <name evidence="1" type="ORF">GCM10010178_88560</name>
</gene>
<accession>A0ABQ2VGP6</accession>
<evidence type="ECO:0000313" key="1">
    <source>
        <dbReference type="EMBL" id="GGU84558.1"/>
    </source>
</evidence>
<name>A0ABQ2VGP6_9PSEU</name>
<reference evidence="2" key="1">
    <citation type="journal article" date="2019" name="Int. J. Syst. Evol. Microbiol.">
        <title>The Global Catalogue of Microorganisms (GCM) 10K type strain sequencing project: providing services to taxonomists for standard genome sequencing and annotation.</title>
        <authorList>
            <consortium name="The Broad Institute Genomics Platform"/>
            <consortium name="The Broad Institute Genome Sequencing Center for Infectious Disease"/>
            <person name="Wu L."/>
            <person name="Ma J."/>
        </authorList>
    </citation>
    <scope>NUCLEOTIDE SEQUENCE [LARGE SCALE GENOMIC DNA]</scope>
    <source>
        <strain evidence="2">JCM 3296</strain>
    </source>
</reference>
<proteinExistence type="predicted"/>
<dbReference type="RefSeq" id="WP_189259795.1">
    <property type="nucleotide sequence ID" value="NZ_BMRE01000090.1"/>
</dbReference>
<dbReference type="Proteomes" id="UP000649573">
    <property type="component" value="Unassembled WGS sequence"/>
</dbReference>
<comment type="caution">
    <text evidence="1">The sequence shown here is derived from an EMBL/GenBank/DDBJ whole genome shotgun (WGS) entry which is preliminary data.</text>
</comment>
<protein>
    <submittedName>
        <fullName evidence="1">Uncharacterized protein</fullName>
    </submittedName>
</protein>
<evidence type="ECO:0000313" key="2">
    <source>
        <dbReference type="Proteomes" id="UP000649573"/>
    </source>
</evidence>
<dbReference type="EMBL" id="BMRE01000090">
    <property type="protein sequence ID" value="GGU84558.1"/>
    <property type="molecule type" value="Genomic_DNA"/>
</dbReference>
<organism evidence="1 2">
    <name type="scientific">Lentzea flava</name>
    <dbReference type="NCBI Taxonomy" id="103732"/>
    <lineage>
        <taxon>Bacteria</taxon>
        <taxon>Bacillati</taxon>
        <taxon>Actinomycetota</taxon>
        <taxon>Actinomycetes</taxon>
        <taxon>Pseudonocardiales</taxon>
        <taxon>Pseudonocardiaceae</taxon>
        <taxon>Lentzea</taxon>
    </lineage>
</organism>
<keyword evidence="2" id="KW-1185">Reference proteome</keyword>